<evidence type="ECO:0000259" key="3">
    <source>
        <dbReference type="PROSITE" id="PS51455"/>
    </source>
</evidence>
<evidence type="ECO:0000313" key="6">
    <source>
        <dbReference type="EMBL" id="CAF3931779.1"/>
    </source>
</evidence>
<keyword evidence="1" id="KW-0418">Kinase</keyword>
<dbReference type="Proteomes" id="UP000682733">
    <property type="component" value="Unassembled WGS sequence"/>
</dbReference>
<dbReference type="Gene3D" id="3.30.800.10">
    <property type="entry name" value="Phosphatidylinositol Phosphate Kinase II Beta"/>
    <property type="match status" value="1"/>
</dbReference>
<dbReference type="PANTHER" id="PTHR23086">
    <property type="entry name" value="PHOSPHATIDYLINOSITOL-4-PHOSPHATE 5-KINASE"/>
    <property type="match status" value="1"/>
</dbReference>
<dbReference type="Proteomes" id="UP000663829">
    <property type="component" value="Unassembled WGS sequence"/>
</dbReference>
<keyword evidence="1" id="KW-0808">Transferase</keyword>
<dbReference type="GO" id="GO:0016308">
    <property type="term" value="F:1-phosphatidylinositol-4-phosphate 5-kinase activity"/>
    <property type="evidence" value="ECO:0007669"/>
    <property type="project" value="TreeGrafter"/>
</dbReference>
<dbReference type="InterPro" id="IPR027483">
    <property type="entry name" value="PInositol-4-P-4/5-kinase_C_sf"/>
</dbReference>
<dbReference type="Gene3D" id="3.30.810.10">
    <property type="entry name" value="2-Layer Sandwich"/>
    <property type="match status" value="1"/>
</dbReference>
<dbReference type="GO" id="GO:0005524">
    <property type="term" value="F:ATP binding"/>
    <property type="evidence" value="ECO:0007669"/>
    <property type="project" value="UniProtKB-UniRule"/>
</dbReference>
<comment type="caution">
    <text evidence="5">The sequence shown here is derived from an EMBL/GenBank/DDBJ whole genome shotgun (WGS) entry which is preliminary data.</text>
</comment>
<dbReference type="SUPFAM" id="SSF56104">
    <property type="entry name" value="SAICAR synthase-like"/>
    <property type="match status" value="1"/>
</dbReference>
<keyword evidence="8" id="KW-1185">Reference proteome</keyword>
<keyword evidence="1" id="KW-0067">ATP-binding</keyword>
<dbReference type="EMBL" id="CAJNOK010011397">
    <property type="protein sequence ID" value="CAF1139153.1"/>
    <property type="molecule type" value="Genomic_DNA"/>
</dbReference>
<proteinExistence type="predicted"/>
<dbReference type="GO" id="GO:0046854">
    <property type="term" value="P:phosphatidylinositol phosphate biosynthetic process"/>
    <property type="evidence" value="ECO:0007669"/>
    <property type="project" value="TreeGrafter"/>
</dbReference>
<feature type="region of interest" description="Disordered" evidence="2">
    <location>
        <begin position="345"/>
        <end position="373"/>
    </location>
</feature>
<keyword evidence="1" id="KW-0547">Nucleotide-binding</keyword>
<name>A0A815RSM7_9BILA</name>
<evidence type="ECO:0000256" key="2">
    <source>
        <dbReference type="SAM" id="MobiDB-lite"/>
    </source>
</evidence>
<dbReference type="GO" id="GO:0005886">
    <property type="term" value="C:plasma membrane"/>
    <property type="evidence" value="ECO:0007669"/>
    <property type="project" value="TreeGrafter"/>
</dbReference>
<dbReference type="OrthoDB" id="20783at2759"/>
<dbReference type="SMART" id="SM00330">
    <property type="entry name" value="PIPKc"/>
    <property type="match status" value="1"/>
</dbReference>
<dbReference type="EMBL" id="CAJOBC010086622">
    <property type="protein sequence ID" value="CAF4346301.1"/>
    <property type="molecule type" value="Genomic_DNA"/>
</dbReference>
<sequence length="477" mass="54232">MADDNPAKGLYDKTVQMVHSVQEHISNITGTSTALSKQVILQKLLENGTLQMEHIRNALQIGIGYYLNRNLQQIPYTTQHLNDSTEDVERLNFPASGGGEKNTPSHQLPDFDCEAYALNTFFCLMNVYGIDPRILRNSVVNSGELKELANPASSGSLLYLSADKEFVVKTIRDYDTKFIQEKFLSTFMDYVRKCPKTLITKLFGLYGYIPSIPKEKLGFSMETFTLHFAIFSNFIPSKFEIHEKYDLKGSSFGRDANAIEKRKDTPTFKDNDFRDLHPNGIKLSPSIYKNLTDILTHDIKFLESLNIMDYSLVLAIHNKDNPIKPKRIGILESLLESARDTFMVGQSETTDKKDDDKEKNDKSKQERSSDTMGMRYQTINTYDTLKFDGIPAVNEAGERLLLFIGILDILQTFDICKTMQRQYETAENSSAIDDRSIVEADFYANRFKDFIFNDVFKSTTDETGTHSVSLSAVKSHN</sequence>
<feature type="domain" description="PIPK" evidence="3">
    <location>
        <begin position="51"/>
        <end position="455"/>
    </location>
</feature>
<dbReference type="EMBL" id="CAJNOQ010021141">
    <property type="protein sequence ID" value="CAF1481282.1"/>
    <property type="molecule type" value="Genomic_DNA"/>
</dbReference>
<dbReference type="PROSITE" id="PS51455">
    <property type="entry name" value="PIPK"/>
    <property type="match status" value="1"/>
</dbReference>
<evidence type="ECO:0000313" key="7">
    <source>
        <dbReference type="EMBL" id="CAF4346301.1"/>
    </source>
</evidence>
<dbReference type="Proteomes" id="UP000677228">
    <property type="component" value="Unassembled WGS sequence"/>
</dbReference>
<dbReference type="EMBL" id="CAJOBA010025631">
    <property type="protein sequence ID" value="CAF3931779.1"/>
    <property type="molecule type" value="Genomic_DNA"/>
</dbReference>
<gene>
    <name evidence="5" type="ORF">GPM918_LOCUS35852</name>
    <name evidence="4" type="ORF">OVA965_LOCUS21038</name>
    <name evidence="7" type="ORF">SRO942_LOCUS36577</name>
    <name evidence="6" type="ORF">TMI583_LOCUS21592</name>
</gene>
<dbReference type="Proteomes" id="UP000681722">
    <property type="component" value="Unassembled WGS sequence"/>
</dbReference>
<dbReference type="PANTHER" id="PTHR23086:SF101">
    <property type="entry name" value="LP03320P-RELATED"/>
    <property type="match status" value="1"/>
</dbReference>
<dbReference type="InterPro" id="IPR023610">
    <property type="entry name" value="PInositol-4/5-P-5/4-kinase"/>
</dbReference>
<feature type="compositionally biased region" description="Basic and acidic residues" evidence="2">
    <location>
        <begin position="349"/>
        <end position="369"/>
    </location>
</feature>
<organism evidence="5 8">
    <name type="scientific">Didymodactylos carnosus</name>
    <dbReference type="NCBI Taxonomy" id="1234261"/>
    <lineage>
        <taxon>Eukaryota</taxon>
        <taxon>Metazoa</taxon>
        <taxon>Spiralia</taxon>
        <taxon>Gnathifera</taxon>
        <taxon>Rotifera</taxon>
        <taxon>Eurotatoria</taxon>
        <taxon>Bdelloidea</taxon>
        <taxon>Philodinida</taxon>
        <taxon>Philodinidae</taxon>
        <taxon>Didymodactylos</taxon>
    </lineage>
</organism>
<evidence type="ECO:0000313" key="4">
    <source>
        <dbReference type="EMBL" id="CAF1139153.1"/>
    </source>
</evidence>
<dbReference type="AlphaFoldDB" id="A0A815RSM7"/>
<evidence type="ECO:0000313" key="5">
    <source>
        <dbReference type="EMBL" id="CAF1481282.1"/>
    </source>
</evidence>
<dbReference type="Pfam" id="PF01504">
    <property type="entry name" value="PIP5K"/>
    <property type="match status" value="1"/>
</dbReference>
<reference evidence="5" key="1">
    <citation type="submission" date="2021-02" db="EMBL/GenBank/DDBJ databases">
        <authorList>
            <person name="Nowell W R."/>
        </authorList>
    </citation>
    <scope>NUCLEOTIDE SEQUENCE</scope>
</reference>
<dbReference type="InterPro" id="IPR027484">
    <property type="entry name" value="PInositol-4-P-5-kinase_N"/>
</dbReference>
<evidence type="ECO:0000313" key="8">
    <source>
        <dbReference type="Proteomes" id="UP000663829"/>
    </source>
</evidence>
<accession>A0A815RSM7</accession>
<evidence type="ECO:0000256" key="1">
    <source>
        <dbReference type="PROSITE-ProRule" id="PRU00781"/>
    </source>
</evidence>
<protein>
    <recommendedName>
        <fullName evidence="3">PIPK domain-containing protein</fullName>
    </recommendedName>
</protein>
<dbReference type="InterPro" id="IPR002498">
    <property type="entry name" value="PInositol-4-P-4/5-kinase_core"/>
</dbReference>